<reference evidence="3 4" key="1">
    <citation type="submission" date="2018-09" db="EMBL/GenBank/DDBJ databases">
        <title>Streptomyces sp. nov. DS1-2, an endophytic actinomycete isolated from roots of Dendrobium scabrilingue.</title>
        <authorList>
            <person name="Kuncharoen N."/>
            <person name="Kudo T."/>
            <person name="Ohkuma M."/>
            <person name="Yuki M."/>
            <person name="Tanasupawat S."/>
        </authorList>
    </citation>
    <scope>NUCLEOTIDE SEQUENCE [LARGE SCALE GENOMIC DNA]</scope>
    <source>
        <strain evidence="1 4">AZ1-7</strain>
        <strain evidence="2 3">DS1-2</strain>
    </source>
</reference>
<dbReference type="Proteomes" id="UP000268652">
    <property type="component" value="Unassembled WGS sequence"/>
</dbReference>
<accession>A0A3A9WLJ4</accession>
<evidence type="ECO:0000313" key="2">
    <source>
        <dbReference type="EMBL" id="RKN21774.1"/>
    </source>
</evidence>
<name>A0A3A9WLJ4_9ACTN</name>
<proteinExistence type="predicted"/>
<dbReference type="EMBL" id="RBDY01000010">
    <property type="protein sequence ID" value="RKN21774.1"/>
    <property type="molecule type" value="Genomic_DNA"/>
</dbReference>
<sequence>MAGLLALGAVTLLGGCGIMSDDSAAEDAPRTIRSVDDARQQTRNLSSALLDTIAVRGRTSEPGPGVSMCEEDPERERLYKMNHYWSLSRASRADLEQGMDRLRQQLPDQGWELVGDGIENNANRSPYLTFDNTDIEYSVNVSLASDPEPMLLVDLVSACFSTPEGESPRGQH</sequence>
<keyword evidence="3" id="KW-1185">Reference proteome</keyword>
<protein>
    <submittedName>
        <fullName evidence="1">Uncharacterized protein</fullName>
    </submittedName>
</protein>
<comment type="caution">
    <text evidence="1">The sequence shown here is derived from an EMBL/GenBank/DDBJ whole genome shotgun (WGS) entry which is preliminary data.</text>
</comment>
<evidence type="ECO:0000313" key="4">
    <source>
        <dbReference type="Proteomes" id="UP000275024"/>
    </source>
</evidence>
<dbReference type="Proteomes" id="UP000275024">
    <property type="component" value="Unassembled WGS sequence"/>
</dbReference>
<gene>
    <name evidence="2" type="ORF">D7318_15530</name>
    <name evidence="1" type="ORF">D7319_14575</name>
</gene>
<organism evidence="1 4">
    <name type="scientific">Streptomyces radicis</name>
    <dbReference type="NCBI Taxonomy" id="1750517"/>
    <lineage>
        <taxon>Bacteria</taxon>
        <taxon>Bacillati</taxon>
        <taxon>Actinomycetota</taxon>
        <taxon>Actinomycetes</taxon>
        <taxon>Kitasatosporales</taxon>
        <taxon>Streptomycetaceae</taxon>
        <taxon>Streptomyces</taxon>
    </lineage>
</organism>
<evidence type="ECO:0000313" key="3">
    <source>
        <dbReference type="Proteomes" id="UP000268652"/>
    </source>
</evidence>
<evidence type="ECO:0000313" key="1">
    <source>
        <dbReference type="EMBL" id="RKN08616.1"/>
    </source>
</evidence>
<dbReference type="EMBL" id="RBDX01000010">
    <property type="protein sequence ID" value="RKN08616.1"/>
    <property type="molecule type" value="Genomic_DNA"/>
</dbReference>
<dbReference type="AlphaFoldDB" id="A0A3A9WLJ4"/>